<dbReference type="PANTHER" id="PTHR11575">
    <property type="entry name" value="5'-NUCLEOTIDASE-RELATED"/>
    <property type="match status" value="1"/>
</dbReference>
<proteinExistence type="inferred from homology"/>
<dbReference type="Pfam" id="PF00149">
    <property type="entry name" value="Metallophos"/>
    <property type="match status" value="1"/>
</dbReference>
<keyword evidence="2" id="KW-0547">Nucleotide-binding</keyword>
<dbReference type="GO" id="GO:0046872">
    <property type="term" value="F:metal ion binding"/>
    <property type="evidence" value="ECO:0007669"/>
    <property type="project" value="InterPro"/>
</dbReference>
<dbReference type="InterPro" id="IPR036779">
    <property type="entry name" value="LysM_dom_sf"/>
</dbReference>
<dbReference type="Gene3D" id="3.60.21.10">
    <property type="match status" value="1"/>
</dbReference>
<evidence type="ECO:0000313" key="4">
    <source>
        <dbReference type="EMBL" id="SHI41427.1"/>
    </source>
</evidence>
<keyword evidence="1 2" id="KW-0732">Signal</keyword>
<keyword evidence="5" id="KW-1185">Reference proteome</keyword>
<dbReference type="EMBL" id="FQZL01000004">
    <property type="protein sequence ID" value="SHI41427.1"/>
    <property type="molecule type" value="Genomic_DNA"/>
</dbReference>
<dbReference type="InterPro" id="IPR036907">
    <property type="entry name" value="5'-Nucleotdase_C_sf"/>
</dbReference>
<name>A0A1M6AYA1_9FIRM</name>
<dbReference type="Proteomes" id="UP000184052">
    <property type="component" value="Unassembled WGS sequence"/>
</dbReference>
<dbReference type="GO" id="GO:0009166">
    <property type="term" value="P:nucleotide catabolic process"/>
    <property type="evidence" value="ECO:0007669"/>
    <property type="project" value="InterPro"/>
</dbReference>
<sequence length="570" mass="61496">MKGKKFLVFFIVLAMLLSTMVLPAFAASHEVMSGETLYKIAEMYGVTVQDIVDANDIANPDLIYPGQMLEIPDEMGMETPAVPAGESVKITIVHTNDIHSRVLEGDYDGMGYDKVATIVKNEKAMNPNVIVMDAGDAFHGQTISTLNEGESIVKIMNAIGYDIMTAGNHDFNYGQDRLLELAAMADFPIVCSNVFKDDYTSLLPPYKIMEYDGVKVAVFGLATPATTYMTHPDNVVGLTFFDPIVIAKMMTAQLEDEADIIVCLSHLGVEGEYTSEMVAQYVDGIDVIVDGHSHTVMETGRMINDTLIVQAGEYTKYVGIVNLELKDGMLMKSAKLITKEEGMAMEADPGIVSLVDEIEAENEDITSVVVGSTDIVLEGEREDVRTGETNLGNLITDAMLDVTGADLALTNGGGIRASIDIGDITKGDVITVLPFGNYVVTKDLTGAQIVAALENGLTDYPEAKGAFPHIAGMNVVFDPTMEAGSRVVSVEINGEPMDMDMTYSVATNDFIAAGGDAYDMFVDEPITGEYPGLDEVLIEYIQMNGTEGSPVEGRILTVDEVSILYMDVVA</sequence>
<evidence type="ECO:0000256" key="2">
    <source>
        <dbReference type="RuleBase" id="RU362119"/>
    </source>
</evidence>
<dbReference type="InterPro" id="IPR004843">
    <property type="entry name" value="Calcineurin-like_PHP"/>
</dbReference>
<dbReference type="Pfam" id="PF01476">
    <property type="entry name" value="LysM"/>
    <property type="match status" value="1"/>
</dbReference>
<dbReference type="Pfam" id="PF02872">
    <property type="entry name" value="5_nucleotid_C"/>
    <property type="match status" value="1"/>
</dbReference>
<feature type="signal peptide" evidence="2">
    <location>
        <begin position="1"/>
        <end position="26"/>
    </location>
</feature>
<dbReference type="InterPro" id="IPR018392">
    <property type="entry name" value="LysM"/>
</dbReference>
<dbReference type="GO" id="GO:0000166">
    <property type="term" value="F:nucleotide binding"/>
    <property type="evidence" value="ECO:0007669"/>
    <property type="project" value="UniProtKB-KW"/>
</dbReference>
<evidence type="ECO:0000259" key="3">
    <source>
        <dbReference type="PROSITE" id="PS51782"/>
    </source>
</evidence>
<evidence type="ECO:0000256" key="1">
    <source>
        <dbReference type="ARBA" id="ARBA00022729"/>
    </source>
</evidence>
<evidence type="ECO:0000313" key="5">
    <source>
        <dbReference type="Proteomes" id="UP000184052"/>
    </source>
</evidence>
<gene>
    <name evidence="4" type="ORF">SAMN02745751_00292</name>
</gene>
<dbReference type="PRINTS" id="PR01607">
    <property type="entry name" value="APYRASEFAMLY"/>
</dbReference>
<feature type="chain" id="PRO_5011812317" evidence="2">
    <location>
        <begin position="27"/>
        <end position="570"/>
    </location>
</feature>
<dbReference type="SUPFAM" id="SSF54106">
    <property type="entry name" value="LysM domain"/>
    <property type="match status" value="1"/>
</dbReference>
<reference evidence="4 5" key="1">
    <citation type="submission" date="2016-11" db="EMBL/GenBank/DDBJ databases">
        <authorList>
            <person name="Jaros S."/>
            <person name="Januszkiewicz K."/>
            <person name="Wedrychowicz H."/>
        </authorList>
    </citation>
    <scope>NUCLEOTIDE SEQUENCE [LARGE SCALE GENOMIC DNA]</scope>
    <source>
        <strain evidence="4 5">DSM 17477</strain>
    </source>
</reference>
<dbReference type="OrthoDB" id="7820733at2"/>
<dbReference type="PANTHER" id="PTHR11575:SF24">
    <property type="entry name" value="5'-NUCLEOTIDASE"/>
    <property type="match status" value="1"/>
</dbReference>
<dbReference type="PROSITE" id="PS00785">
    <property type="entry name" value="5_NUCLEOTIDASE_1"/>
    <property type="match status" value="1"/>
</dbReference>
<accession>A0A1M6AYA1</accession>
<dbReference type="InterPro" id="IPR008334">
    <property type="entry name" value="5'-Nucleotdase_C"/>
</dbReference>
<dbReference type="Gene3D" id="3.10.350.10">
    <property type="entry name" value="LysM domain"/>
    <property type="match status" value="1"/>
</dbReference>
<dbReference type="AlphaFoldDB" id="A0A1M6AYA1"/>
<protein>
    <submittedName>
        <fullName evidence="4">2',3'-cyclic-nucleotide 2'-phosphodiesterase/5'-or 3'-nucleotidase, 5'-nucleotidase family</fullName>
    </submittedName>
</protein>
<dbReference type="InterPro" id="IPR029052">
    <property type="entry name" value="Metallo-depent_PP-like"/>
</dbReference>
<dbReference type="SUPFAM" id="SSF56300">
    <property type="entry name" value="Metallo-dependent phosphatases"/>
    <property type="match status" value="1"/>
</dbReference>
<dbReference type="InterPro" id="IPR006179">
    <property type="entry name" value="5_nucleotidase/apyrase"/>
</dbReference>
<dbReference type="CDD" id="cd00118">
    <property type="entry name" value="LysM"/>
    <property type="match status" value="1"/>
</dbReference>
<organism evidence="4 5">
    <name type="scientific">Dethiosulfatibacter aminovorans DSM 17477</name>
    <dbReference type="NCBI Taxonomy" id="1121476"/>
    <lineage>
        <taxon>Bacteria</taxon>
        <taxon>Bacillati</taxon>
        <taxon>Bacillota</taxon>
        <taxon>Tissierellia</taxon>
        <taxon>Dethiosulfatibacter</taxon>
    </lineage>
</organism>
<dbReference type="RefSeq" id="WP_073045987.1">
    <property type="nucleotide sequence ID" value="NZ_FQZL01000004.1"/>
</dbReference>
<dbReference type="STRING" id="1121476.SAMN02745751_00292"/>
<dbReference type="PROSITE" id="PS51782">
    <property type="entry name" value="LYSM"/>
    <property type="match status" value="1"/>
</dbReference>
<dbReference type="SUPFAM" id="SSF55816">
    <property type="entry name" value="5'-nucleotidase (syn. UDP-sugar hydrolase), C-terminal domain"/>
    <property type="match status" value="1"/>
</dbReference>
<dbReference type="SMART" id="SM00257">
    <property type="entry name" value="LysM"/>
    <property type="match status" value="1"/>
</dbReference>
<keyword evidence="2" id="KW-0378">Hydrolase</keyword>
<dbReference type="Gene3D" id="3.90.780.10">
    <property type="entry name" value="5'-Nucleotidase, C-terminal domain"/>
    <property type="match status" value="1"/>
</dbReference>
<dbReference type="GO" id="GO:0016788">
    <property type="term" value="F:hydrolase activity, acting on ester bonds"/>
    <property type="evidence" value="ECO:0007669"/>
    <property type="project" value="InterPro"/>
</dbReference>
<dbReference type="InterPro" id="IPR006146">
    <property type="entry name" value="5'-Nucleotdase_CS"/>
</dbReference>
<comment type="similarity">
    <text evidence="2">Belongs to the 5'-nucleotidase family.</text>
</comment>
<dbReference type="CDD" id="cd00845">
    <property type="entry name" value="MPP_UshA_N_like"/>
    <property type="match status" value="1"/>
</dbReference>
<feature type="domain" description="LysM" evidence="3">
    <location>
        <begin position="27"/>
        <end position="71"/>
    </location>
</feature>